<protein>
    <recommendedName>
        <fullName evidence="5">Isopenicillin N synthase-like Fe(2+) 2OG dioxygenase domain-containing protein</fullName>
    </recommendedName>
</protein>
<dbReference type="Gramene" id="TVT96800">
    <property type="protein sequence ID" value="TVT96800"/>
    <property type="gene ID" value="EJB05_57968"/>
</dbReference>
<comment type="caution">
    <text evidence="6">The sequence shown here is derived from an EMBL/GenBank/DDBJ whole genome shotgun (WGS) entry which is preliminary data.</text>
</comment>
<gene>
    <name evidence="6" type="ORF">EJB05_57968</name>
</gene>
<evidence type="ECO:0000313" key="6">
    <source>
        <dbReference type="EMBL" id="TVT96800.1"/>
    </source>
</evidence>
<dbReference type="GO" id="GO:0016491">
    <property type="term" value="F:oxidoreductase activity"/>
    <property type="evidence" value="ECO:0007669"/>
    <property type="project" value="UniProtKB-KW"/>
</dbReference>
<dbReference type="AlphaFoldDB" id="A0A5J9SC28"/>
<keyword evidence="7" id="KW-1185">Reference proteome</keyword>
<organism evidence="6 7">
    <name type="scientific">Eragrostis curvula</name>
    <name type="common">weeping love grass</name>
    <dbReference type="NCBI Taxonomy" id="38414"/>
    <lineage>
        <taxon>Eukaryota</taxon>
        <taxon>Viridiplantae</taxon>
        <taxon>Streptophyta</taxon>
        <taxon>Embryophyta</taxon>
        <taxon>Tracheophyta</taxon>
        <taxon>Spermatophyta</taxon>
        <taxon>Magnoliopsida</taxon>
        <taxon>Liliopsida</taxon>
        <taxon>Poales</taxon>
        <taxon>Poaceae</taxon>
        <taxon>PACMAD clade</taxon>
        <taxon>Chloridoideae</taxon>
        <taxon>Eragrostideae</taxon>
        <taxon>Eragrostidinae</taxon>
        <taxon>Eragrostis</taxon>
    </lineage>
</organism>
<dbReference type="PANTHER" id="PTHR10209:SF888">
    <property type="entry name" value="FE2OG DIOXYGENASE DOMAIN-CONTAINING PROTEIN"/>
    <property type="match status" value="1"/>
</dbReference>
<keyword evidence="4" id="KW-0408">Iron</keyword>
<keyword evidence="3" id="KW-0560">Oxidoreductase</keyword>
<sequence>MASPSLQPDRAALLMAFDESRTGVRGLVESGVSSVHPDPYASAPLSSPGVSIPSVAATATAEATRDWGFFHQALAVPDDYPARALDTVRAFNEPRRPLRPRHGRRCLLLLQRRPVPLPGGELVGQHPYWPADPARIPVVCRDEILEWDAHATAMGRAMLGLLFEGLGLAPTALEEAFCLEGKVMVCHYYLVCPEPEHTMGIVAHTDPGVVTVLAHMVSVASW</sequence>
<evidence type="ECO:0000259" key="5">
    <source>
        <dbReference type="Pfam" id="PF03171"/>
    </source>
</evidence>
<evidence type="ECO:0000256" key="3">
    <source>
        <dbReference type="ARBA" id="ARBA00023002"/>
    </source>
</evidence>
<dbReference type="SUPFAM" id="SSF51197">
    <property type="entry name" value="Clavaminate synthase-like"/>
    <property type="match status" value="1"/>
</dbReference>
<dbReference type="Proteomes" id="UP000324897">
    <property type="component" value="Unassembled WGS sequence"/>
</dbReference>
<dbReference type="Pfam" id="PF03171">
    <property type="entry name" value="2OG-FeII_Oxy"/>
    <property type="match status" value="1"/>
</dbReference>
<feature type="domain" description="Isopenicillin N synthase-like Fe(2+) 2OG dioxygenase" evidence="5">
    <location>
        <begin position="182"/>
        <end position="214"/>
    </location>
</feature>
<dbReference type="InterPro" id="IPR027443">
    <property type="entry name" value="IPNS-like_sf"/>
</dbReference>
<proteinExistence type="inferred from homology"/>
<dbReference type="PANTHER" id="PTHR10209">
    <property type="entry name" value="OXIDOREDUCTASE, 2OG-FE II OXYGENASE FAMILY PROTEIN"/>
    <property type="match status" value="1"/>
</dbReference>
<evidence type="ECO:0000256" key="4">
    <source>
        <dbReference type="ARBA" id="ARBA00023004"/>
    </source>
</evidence>
<evidence type="ECO:0000256" key="2">
    <source>
        <dbReference type="ARBA" id="ARBA00022723"/>
    </source>
</evidence>
<evidence type="ECO:0000256" key="1">
    <source>
        <dbReference type="ARBA" id="ARBA00008056"/>
    </source>
</evidence>
<name>A0A5J9SC28_9POAL</name>
<dbReference type="Gene3D" id="2.60.120.330">
    <property type="entry name" value="B-lactam Antibiotic, Isopenicillin N Synthase, Chain"/>
    <property type="match status" value="1"/>
</dbReference>
<dbReference type="GO" id="GO:0046872">
    <property type="term" value="F:metal ion binding"/>
    <property type="evidence" value="ECO:0007669"/>
    <property type="project" value="UniProtKB-KW"/>
</dbReference>
<evidence type="ECO:0000313" key="7">
    <source>
        <dbReference type="Proteomes" id="UP000324897"/>
    </source>
</evidence>
<keyword evidence="2" id="KW-0479">Metal-binding</keyword>
<reference evidence="6 7" key="1">
    <citation type="journal article" date="2019" name="Sci. Rep.">
        <title>A high-quality genome of Eragrostis curvula grass provides insights into Poaceae evolution and supports new strategies to enhance forage quality.</title>
        <authorList>
            <person name="Carballo J."/>
            <person name="Santos B.A.C.M."/>
            <person name="Zappacosta D."/>
            <person name="Garbus I."/>
            <person name="Selva J.P."/>
            <person name="Gallo C.A."/>
            <person name="Diaz A."/>
            <person name="Albertini E."/>
            <person name="Caccamo M."/>
            <person name="Echenique V."/>
        </authorList>
    </citation>
    <scope>NUCLEOTIDE SEQUENCE [LARGE SCALE GENOMIC DNA]</scope>
    <source>
        <strain evidence="7">cv. Victoria</strain>
        <tissue evidence="6">Leaf</tissue>
    </source>
</reference>
<dbReference type="InterPro" id="IPR044861">
    <property type="entry name" value="IPNS-like_FE2OG_OXY"/>
</dbReference>
<dbReference type="OrthoDB" id="288590at2759"/>
<feature type="non-terminal residue" evidence="6">
    <location>
        <position position="1"/>
    </location>
</feature>
<accession>A0A5J9SC28</accession>
<dbReference type="EMBL" id="RWGY01001123">
    <property type="protein sequence ID" value="TVT96800.1"/>
    <property type="molecule type" value="Genomic_DNA"/>
</dbReference>
<comment type="similarity">
    <text evidence="1">Belongs to the iron/ascorbate-dependent oxidoreductase family.</text>
</comment>